<comment type="similarity">
    <text evidence="2 10">Belongs to the phosphoenolpyruvate carboxykinase (ATP) family.</text>
</comment>
<feature type="binding site" evidence="10">
    <location>
        <position position="218"/>
    </location>
    <ligand>
        <name>Mn(2+)</name>
        <dbReference type="ChEBI" id="CHEBI:29035"/>
    </ligand>
</feature>
<keyword evidence="12" id="KW-1185">Reference proteome</keyword>
<feature type="binding site" evidence="10">
    <location>
        <position position="274"/>
    </location>
    <ligand>
        <name>Mn(2+)</name>
        <dbReference type="ChEBI" id="CHEBI:29035"/>
    </ligand>
</feature>
<accession>A0ABP9VK99</accession>
<keyword evidence="5 10" id="KW-0547">Nucleotide-binding</keyword>
<keyword evidence="10" id="KW-0479">Metal-binding</keyword>
<comment type="caution">
    <text evidence="11">The sequence shown here is derived from an EMBL/GenBank/DDBJ whole genome shotgun (WGS) entry which is preliminary data.</text>
</comment>
<dbReference type="InterPro" id="IPR008210">
    <property type="entry name" value="PEP_carboxykinase_N"/>
</dbReference>
<evidence type="ECO:0000313" key="11">
    <source>
        <dbReference type="EMBL" id="GAA5505015.1"/>
    </source>
</evidence>
<comment type="cofactor">
    <cofactor evidence="10">
        <name>Mn(2+)</name>
        <dbReference type="ChEBI" id="CHEBI:29035"/>
    </cofactor>
    <text evidence="10">Binds 1 Mn(2+) ion per subunit.</text>
</comment>
<dbReference type="Pfam" id="PF01293">
    <property type="entry name" value="PEPCK_ATP"/>
    <property type="match status" value="1"/>
</dbReference>
<feature type="binding site" evidence="10">
    <location>
        <position position="339"/>
    </location>
    <ligand>
        <name>substrate</name>
    </ligand>
</feature>
<feature type="binding site" evidence="10">
    <location>
        <position position="218"/>
    </location>
    <ligand>
        <name>substrate</name>
    </ligand>
</feature>
<comment type="catalytic activity">
    <reaction evidence="9 10">
        <text>oxaloacetate + ATP = phosphoenolpyruvate + ADP + CO2</text>
        <dbReference type="Rhea" id="RHEA:18617"/>
        <dbReference type="ChEBI" id="CHEBI:16452"/>
        <dbReference type="ChEBI" id="CHEBI:16526"/>
        <dbReference type="ChEBI" id="CHEBI:30616"/>
        <dbReference type="ChEBI" id="CHEBI:58702"/>
        <dbReference type="ChEBI" id="CHEBI:456216"/>
        <dbReference type="EC" id="4.1.1.49"/>
    </reaction>
</comment>
<dbReference type="PIRSF" id="PIRSF006294">
    <property type="entry name" value="PEP_crbxkin"/>
    <property type="match status" value="1"/>
</dbReference>
<evidence type="ECO:0000256" key="10">
    <source>
        <dbReference type="HAMAP-Rule" id="MF_00453"/>
    </source>
</evidence>
<feature type="binding site" evidence="10">
    <location>
        <position position="464"/>
    </location>
    <ligand>
        <name>ATP</name>
        <dbReference type="ChEBI" id="CHEBI:30616"/>
    </ligand>
</feature>
<feature type="binding site" evidence="10">
    <location>
        <position position="75"/>
    </location>
    <ligand>
        <name>substrate</name>
    </ligand>
</feature>
<feature type="binding site" evidence="10">
    <location>
        <begin position="253"/>
        <end position="261"/>
    </location>
    <ligand>
        <name>ATP</name>
        <dbReference type="ChEBI" id="CHEBI:30616"/>
    </ligand>
</feature>
<feature type="binding site" evidence="10">
    <location>
        <position position="302"/>
    </location>
    <ligand>
        <name>ATP</name>
        <dbReference type="ChEBI" id="CHEBI:30616"/>
    </ligand>
</feature>
<keyword evidence="8 10" id="KW-0456">Lyase</keyword>
<dbReference type="Gene3D" id="2.170.8.10">
    <property type="entry name" value="Phosphoenolpyruvate Carboxykinase, domain 2"/>
    <property type="match status" value="1"/>
</dbReference>
<feature type="binding site" evidence="10">
    <location>
        <position position="212"/>
    </location>
    <ligand>
        <name>substrate</name>
    </ligand>
</feature>
<dbReference type="Proteomes" id="UP001416858">
    <property type="component" value="Unassembled WGS sequence"/>
</dbReference>
<evidence type="ECO:0000313" key="12">
    <source>
        <dbReference type="Proteomes" id="UP001416858"/>
    </source>
</evidence>
<keyword evidence="10" id="KW-0963">Cytoplasm</keyword>
<feature type="binding site" evidence="10">
    <location>
        <position position="339"/>
    </location>
    <ligand>
        <name>ATP</name>
        <dbReference type="ChEBI" id="CHEBI:30616"/>
    </ligand>
</feature>
<organism evidence="11 12">
    <name type="scientific">Novipirellula caenicola</name>
    <dbReference type="NCBI Taxonomy" id="1536901"/>
    <lineage>
        <taxon>Bacteria</taxon>
        <taxon>Pseudomonadati</taxon>
        <taxon>Planctomycetota</taxon>
        <taxon>Planctomycetia</taxon>
        <taxon>Pirellulales</taxon>
        <taxon>Pirellulaceae</taxon>
        <taxon>Novipirellula</taxon>
    </lineage>
</organism>
<keyword evidence="10" id="KW-0464">Manganese</keyword>
<dbReference type="SUPFAM" id="SSF68923">
    <property type="entry name" value="PEP carboxykinase N-terminal domain"/>
    <property type="match status" value="1"/>
</dbReference>
<dbReference type="Gene3D" id="3.90.228.20">
    <property type="match status" value="1"/>
</dbReference>
<dbReference type="Gene3D" id="3.40.449.10">
    <property type="entry name" value="Phosphoenolpyruvate Carboxykinase, domain 1"/>
    <property type="match status" value="1"/>
</dbReference>
<comment type="function">
    <text evidence="10">Involved in the gluconeogenesis. Catalyzes the conversion of oxaloacetate (OAA) to phosphoenolpyruvate (PEP) through direct phosphoryl transfer between the nucleoside triphosphate and OAA.</text>
</comment>
<dbReference type="PANTHER" id="PTHR30031:SF0">
    <property type="entry name" value="PHOSPHOENOLPYRUVATE CARBOXYKINASE (ATP)"/>
    <property type="match status" value="1"/>
</dbReference>
<dbReference type="NCBIfam" id="TIGR00224">
    <property type="entry name" value="pckA"/>
    <property type="match status" value="1"/>
</dbReference>
<gene>
    <name evidence="10 11" type="primary">pckA</name>
    <name evidence="11" type="ORF">Rcae01_00455</name>
</gene>
<feature type="binding site" evidence="10">
    <location>
        <position position="218"/>
    </location>
    <ligand>
        <name>ATP</name>
        <dbReference type="ChEBI" id="CHEBI:30616"/>
    </ligand>
</feature>
<evidence type="ECO:0000256" key="4">
    <source>
        <dbReference type="ARBA" id="ARBA00022432"/>
    </source>
</evidence>
<evidence type="ECO:0000256" key="8">
    <source>
        <dbReference type="ARBA" id="ARBA00023239"/>
    </source>
</evidence>
<feature type="binding site" evidence="10">
    <location>
        <position position="237"/>
    </location>
    <ligand>
        <name>Mn(2+)</name>
        <dbReference type="ChEBI" id="CHEBI:29035"/>
    </ligand>
</feature>
<evidence type="ECO:0000256" key="3">
    <source>
        <dbReference type="ARBA" id="ARBA00012363"/>
    </source>
</evidence>
<dbReference type="NCBIfam" id="NF006820">
    <property type="entry name" value="PRK09344.1-2"/>
    <property type="match status" value="1"/>
</dbReference>
<comment type="subcellular location">
    <subcellularLocation>
        <location evidence="10">Cytoplasm</location>
    </subcellularLocation>
</comment>
<name>A0ABP9VK99_9BACT</name>
<proteinExistence type="inferred from homology"/>
<dbReference type="InterPro" id="IPR013035">
    <property type="entry name" value="PEP_carboxykinase_C"/>
</dbReference>
<evidence type="ECO:0000256" key="2">
    <source>
        <dbReference type="ARBA" id="ARBA00006052"/>
    </source>
</evidence>
<sequence>MLAYPVRCCLTITLYLRELLMSVNPIDLQEYGIRVSDVIRNATPARLYEYAIIDEHAAISASGALATRSGDKTGRSPKDKRIVDEPESSNDIWWGDVNIRLTDRSFAINRQRAIDYLNTRSRIFVFDGFAGWDPDHQLKIRVIAESAYHALFMHNMLIRPTAEQLQTFGEPDITIFNAGSFPANPYTAQMTSTTSVDLSFKHGEFVILGTQYAGEMKKGVFTVMNYLMPKKGVLSMHCSANESAEGSVSLFFGLSGTGKTTLSTDPHRRLIGDDEHCWTSTGIFNIEGGCYAKVIHLSAESEPEIYQAIRYGSVLENVVFDETTHVVNYDDASITENTRVAYPIEYIENAKIPCVGGHPDNIIFLTCDAFGVLPPVAKLTPEQAMYHFISGYTAKVAGTEMNVNEPTATFSACFGAAFLVWHPAKYAELLADRIRQHGSNVWLVNTGWGGGPYGVGKRMSIKHTRGIIDAIHDGSLANASTRTDPVFRFEVPETCGDLPSEVLWPADAWADADAYQSSARRLADLFHDNFKKFESGASEAIRNAGPAAT</sequence>
<keyword evidence="7 10" id="KW-0067">ATP-binding</keyword>
<evidence type="ECO:0000256" key="7">
    <source>
        <dbReference type="ARBA" id="ARBA00022840"/>
    </source>
</evidence>
<comment type="caution">
    <text evidence="10">Lacks conserved residue(s) required for the propagation of feature annotation.</text>
</comment>
<dbReference type="InterPro" id="IPR001272">
    <property type="entry name" value="PEP_carboxykinase_ATP"/>
</dbReference>
<dbReference type="SUPFAM" id="SSF53795">
    <property type="entry name" value="PEP carboxykinase-like"/>
    <property type="match status" value="1"/>
</dbReference>
<comment type="pathway">
    <text evidence="1 10">Carbohydrate biosynthesis; gluconeogenesis.</text>
</comment>
<dbReference type="PANTHER" id="PTHR30031">
    <property type="entry name" value="PHOSPHOENOLPYRUVATE CARBOXYKINASE ATP"/>
    <property type="match status" value="1"/>
</dbReference>
<evidence type="ECO:0000256" key="6">
    <source>
        <dbReference type="ARBA" id="ARBA00022793"/>
    </source>
</evidence>
<protein>
    <recommendedName>
        <fullName evidence="3 10">Phosphoenolpyruvate carboxykinase (ATP)</fullName>
        <shortName evidence="10">PCK</shortName>
        <shortName evidence="10">PEP carboxykinase</shortName>
        <shortName evidence="10">PEPCK</shortName>
        <ecNumber evidence="3 10">4.1.1.49</ecNumber>
    </recommendedName>
</protein>
<feature type="binding site" evidence="10">
    <location>
        <position position="237"/>
    </location>
    <ligand>
        <name>ATP</name>
        <dbReference type="ChEBI" id="CHEBI:30616"/>
    </ligand>
</feature>
<dbReference type="EC" id="4.1.1.49" evidence="3 10"/>
<keyword evidence="4 10" id="KW-0312">Gluconeogenesis</keyword>
<reference evidence="11 12" key="1">
    <citation type="submission" date="2024-02" db="EMBL/GenBank/DDBJ databases">
        <title>Rhodopirellula caenicola NBRC 110016.</title>
        <authorList>
            <person name="Ichikawa N."/>
            <person name="Katano-Makiyama Y."/>
            <person name="Hidaka K."/>
        </authorList>
    </citation>
    <scope>NUCLEOTIDE SEQUENCE [LARGE SCALE GENOMIC DNA]</scope>
    <source>
        <strain evidence="11 12">NBRC 110016</strain>
    </source>
</reference>
<keyword evidence="6 10" id="KW-0210">Decarboxylase</keyword>
<evidence type="ECO:0000256" key="5">
    <source>
        <dbReference type="ARBA" id="ARBA00022741"/>
    </source>
</evidence>
<evidence type="ECO:0000256" key="9">
    <source>
        <dbReference type="ARBA" id="ARBA00047371"/>
    </source>
</evidence>
<dbReference type="EMBL" id="BAABRO010000001">
    <property type="protein sequence ID" value="GAA5505015.1"/>
    <property type="molecule type" value="Genomic_DNA"/>
</dbReference>
<dbReference type="NCBIfam" id="NF006821">
    <property type="entry name" value="PRK09344.1-3"/>
    <property type="match status" value="1"/>
</dbReference>
<dbReference type="CDD" id="cd00484">
    <property type="entry name" value="PEPCK_ATP"/>
    <property type="match status" value="1"/>
</dbReference>
<dbReference type="HAMAP" id="MF_00453">
    <property type="entry name" value="PEPCK_ATP"/>
    <property type="match status" value="1"/>
</dbReference>
<evidence type="ECO:0000256" key="1">
    <source>
        <dbReference type="ARBA" id="ARBA00004742"/>
    </source>
</evidence>